<gene>
    <name evidence="1" type="ORF">MM415A04455_0006</name>
    <name evidence="2" type="ORF">MM415B03384_0014</name>
</gene>
<accession>A0A6M3LE76</accession>
<protein>
    <submittedName>
        <fullName evidence="2">Uncharacterized protein</fullName>
    </submittedName>
</protein>
<dbReference type="AlphaFoldDB" id="A0A6M3LE76"/>
<evidence type="ECO:0000313" key="1">
    <source>
        <dbReference type="EMBL" id="QJA69603.1"/>
    </source>
</evidence>
<organism evidence="2">
    <name type="scientific">viral metagenome</name>
    <dbReference type="NCBI Taxonomy" id="1070528"/>
    <lineage>
        <taxon>unclassified sequences</taxon>
        <taxon>metagenomes</taxon>
        <taxon>organismal metagenomes</taxon>
    </lineage>
</organism>
<dbReference type="EMBL" id="MT142981">
    <property type="protein sequence ID" value="QJA91358.1"/>
    <property type="molecule type" value="Genomic_DNA"/>
</dbReference>
<dbReference type="EMBL" id="MT141720">
    <property type="protein sequence ID" value="QJA69603.1"/>
    <property type="molecule type" value="Genomic_DNA"/>
</dbReference>
<name>A0A6M3LE76_9ZZZZ</name>
<sequence>MTEKLTTEQLKHFIGLEDDEFYVDKLRTKHGIAPDCALFHTTISRLVDSRELKRIGRGLYRKVKKLEPVKWWDDKISVDPIPFRFPRSYDDGVETSSFGIDNIVEVFPGDMVLISGQSNYGKTAIALSIMAENLDLFPTLLMGSEYTATDGKISPKFKRRMKRMNWVEWMRDGEPRFQLLPVGGDYEDYVLQDHQNVIDWISLPGDYFLIDRVMKAIKDRVGNGVAVVVLQKNKDQEYGEGGERTERYADVSIKIDAFGEGGLESLLTMGKVKSPKGRATGRMWAFSVVDWGANLHNIREMVKCHTCWGKGYVRSGQNSIRCSSCNGKKYTEKT</sequence>
<reference evidence="2" key="1">
    <citation type="submission" date="2020-03" db="EMBL/GenBank/DDBJ databases">
        <title>The deep terrestrial virosphere.</title>
        <authorList>
            <person name="Holmfeldt K."/>
            <person name="Nilsson E."/>
            <person name="Simone D."/>
            <person name="Lopez-Fernandez M."/>
            <person name="Wu X."/>
            <person name="de Brujin I."/>
            <person name="Lundin D."/>
            <person name="Andersson A."/>
            <person name="Bertilsson S."/>
            <person name="Dopson M."/>
        </authorList>
    </citation>
    <scope>NUCLEOTIDE SEQUENCE</scope>
    <source>
        <strain evidence="1">MM415A04455</strain>
        <strain evidence="2">MM415B03384</strain>
    </source>
</reference>
<evidence type="ECO:0000313" key="2">
    <source>
        <dbReference type="EMBL" id="QJA91358.1"/>
    </source>
</evidence>
<dbReference type="SUPFAM" id="SSF52540">
    <property type="entry name" value="P-loop containing nucleoside triphosphate hydrolases"/>
    <property type="match status" value="1"/>
</dbReference>
<dbReference type="InterPro" id="IPR027417">
    <property type="entry name" value="P-loop_NTPase"/>
</dbReference>
<proteinExistence type="predicted"/>